<dbReference type="Proteomes" id="UP000747110">
    <property type="component" value="Unassembled WGS sequence"/>
</dbReference>
<evidence type="ECO:0000256" key="1">
    <source>
        <dbReference type="SAM" id="Phobius"/>
    </source>
</evidence>
<keyword evidence="1" id="KW-0472">Membrane</keyword>
<evidence type="ECO:0000313" key="2">
    <source>
        <dbReference type="EMBL" id="GIL92168.1"/>
    </source>
</evidence>
<sequence length="141" mass="14905">MLAGWKGCGQCLPRSEHPASREGPLARIEWLCAAKQVNHEKTGPRPCAACVSFAKQQPAIDEGNLDGVLNGGKVHVEVQARPDTMRVMMLERGCGSGSDGGDGGWQRWCGRAVAGLEAVVVAVVVVVVAVADAMNGDRRTR</sequence>
<feature type="transmembrane region" description="Helical" evidence="1">
    <location>
        <begin position="112"/>
        <end position="131"/>
    </location>
</feature>
<proteinExistence type="predicted"/>
<organism evidence="2 3">
    <name type="scientific">Volvox reticuliferus</name>
    <dbReference type="NCBI Taxonomy" id="1737510"/>
    <lineage>
        <taxon>Eukaryota</taxon>
        <taxon>Viridiplantae</taxon>
        <taxon>Chlorophyta</taxon>
        <taxon>core chlorophytes</taxon>
        <taxon>Chlorophyceae</taxon>
        <taxon>CS clade</taxon>
        <taxon>Chlamydomonadales</taxon>
        <taxon>Volvocaceae</taxon>
        <taxon>Volvox</taxon>
    </lineage>
</organism>
<keyword evidence="3" id="KW-1185">Reference proteome</keyword>
<name>A0A8J4FWM8_9CHLO</name>
<keyword evidence="1" id="KW-1133">Transmembrane helix</keyword>
<accession>A0A8J4FWM8</accession>
<comment type="caution">
    <text evidence="2">The sequence shown here is derived from an EMBL/GenBank/DDBJ whole genome shotgun (WGS) entry which is preliminary data.</text>
</comment>
<evidence type="ECO:0000313" key="3">
    <source>
        <dbReference type="Proteomes" id="UP000747110"/>
    </source>
</evidence>
<protein>
    <submittedName>
        <fullName evidence="2">Uncharacterized protein</fullName>
    </submittedName>
</protein>
<reference evidence="2" key="1">
    <citation type="journal article" date="2021" name="Proc. Natl. Acad. Sci. U.S.A.">
        <title>Three genomes in the algal genus Volvox reveal the fate of a haploid sex-determining region after a transition to homothallism.</title>
        <authorList>
            <person name="Yamamoto K."/>
            <person name="Hamaji T."/>
            <person name="Kawai-Toyooka H."/>
            <person name="Matsuzaki R."/>
            <person name="Takahashi F."/>
            <person name="Nishimura Y."/>
            <person name="Kawachi M."/>
            <person name="Noguchi H."/>
            <person name="Minakuchi Y."/>
            <person name="Umen J.G."/>
            <person name="Toyoda A."/>
            <person name="Nozaki H."/>
        </authorList>
    </citation>
    <scope>NUCLEOTIDE SEQUENCE</scope>
    <source>
        <strain evidence="2">NIES-3786</strain>
    </source>
</reference>
<gene>
    <name evidence="2" type="ORF">Vretifemale_19722</name>
</gene>
<keyword evidence="1" id="KW-0812">Transmembrane</keyword>
<dbReference type="AlphaFoldDB" id="A0A8J4FWM8"/>
<feature type="non-terminal residue" evidence="2">
    <location>
        <position position="141"/>
    </location>
</feature>
<dbReference type="EMBL" id="BNCP01000073">
    <property type="protein sequence ID" value="GIL92168.1"/>
    <property type="molecule type" value="Genomic_DNA"/>
</dbReference>